<protein>
    <submittedName>
        <fullName evidence="2">Uncharacterized protein</fullName>
    </submittedName>
</protein>
<evidence type="ECO:0000256" key="1">
    <source>
        <dbReference type="SAM" id="MobiDB-lite"/>
    </source>
</evidence>
<feature type="region of interest" description="Disordered" evidence="1">
    <location>
        <begin position="156"/>
        <end position="187"/>
    </location>
</feature>
<name>A0A0G4IEA0_9ALVE</name>
<evidence type="ECO:0000313" key="2">
    <source>
        <dbReference type="EMBL" id="CEM55600.1"/>
    </source>
</evidence>
<organism evidence="2">
    <name type="scientific">Chromera velia CCMP2878</name>
    <dbReference type="NCBI Taxonomy" id="1169474"/>
    <lineage>
        <taxon>Eukaryota</taxon>
        <taxon>Sar</taxon>
        <taxon>Alveolata</taxon>
        <taxon>Colpodellida</taxon>
        <taxon>Chromeraceae</taxon>
        <taxon>Chromera</taxon>
    </lineage>
</organism>
<sequence length="187" mass="20730">MPEIAYPFFQAFLTVQVHLPGIDHRLPLVASRRDEVVFAEDHVLVWSEPFALFTSSLNLVAFLRPRVFASSLNLIAFLRPRLFASSLNLVAFLRPRLFASSLNLVAFLRPRLFASSLNLVAFLRPRLFASSLNLVAFLRPRLHGCLLLSRGAVSCHSTPLSMSSQPSEARGGAKSKPPSDSPSEDDE</sequence>
<proteinExistence type="predicted"/>
<dbReference type="AlphaFoldDB" id="A0A0G4IEA0"/>
<dbReference type="VEuPathDB" id="CryptoDB:Cvel_13677"/>
<gene>
    <name evidence="2" type="ORF">Cvel_13677</name>
</gene>
<dbReference type="EMBL" id="CDMZ01005892">
    <property type="protein sequence ID" value="CEM55600.1"/>
    <property type="molecule type" value="Genomic_DNA"/>
</dbReference>
<reference evidence="2" key="1">
    <citation type="submission" date="2014-11" db="EMBL/GenBank/DDBJ databases">
        <authorList>
            <person name="Otto D Thomas"/>
            <person name="Naeem Raeece"/>
        </authorList>
    </citation>
    <scope>NUCLEOTIDE SEQUENCE</scope>
</reference>
<feature type="compositionally biased region" description="Polar residues" evidence="1">
    <location>
        <begin position="156"/>
        <end position="167"/>
    </location>
</feature>
<accession>A0A0G4IEA0</accession>